<dbReference type="STRING" id="1582439.NPIRD3C_1513"/>
<dbReference type="AlphaFoldDB" id="A0A0C5C084"/>
<reference evidence="1 2" key="3">
    <citation type="journal article" date="2019" name="Int. J. Syst. Evol. Microbiol.">
        <title>Nitrosopumilus adriaticus sp. nov. and Nitrosopumilus piranensis sp. nov., two ammonia-oxidizing archaea from the Adriatic Sea and members of the class Nitrososphaeria.</title>
        <authorList>
            <person name="Bayer B."/>
            <person name="Vojvoda J."/>
            <person name="Reinthaler T."/>
            <person name="Reyes C."/>
            <person name="Pinto M."/>
            <person name="Herndl G.J."/>
        </authorList>
    </citation>
    <scope>NUCLEOTIDE SEQUENCE [LARGE SCALE GENOMIC DNA]</scope>
    <source>
        <strain evidence="1 2">D3C</strain>
    </source>
</reference>
<gene>
    <name evidence="1" type="ORF">NPIRD3C_1513</name>
</gene>
<sequence length="187" mass="22611">MVHPVITQIFSKEKNAEIFFSWISKKINNANALQEFFEWHLQVISEVVKEIENTKKVNFEDKPESEVWAKNFLENYDEKIRNMRKKSNQIFERFHELKKEFNNTIPKEHEYYKKSNEIMQVFLNNQELLVGKIIFSYRETWFLANQIIDSNFKLGSIKNYQNWVEANFSNLKKVKQALEYIENEISK</sequence>
<dbReference type="RefSeq" id="WP_148703517.1">
    <property type="nucleotide sequence ID" value="NZ_CP010868.1"/>
</dbReference>
<dbReference type="KEGG" id="nid:NPIRD3C_1513"/>
<organism evidence="1 2">
    <name type="scientific">Nitrosopumilus piranensis</name>
    <dbReference type="NCBI Taxonomy" id="1582439"/>
    <lineage>
        <taxon>Archaea</taxon>
        <taxon>Nitrososphaerota</taxon>
        <taxon>Nitrososphaeria</taxon>
        <taxon>Nitrosopumilales</taxon>
        <taxon>Nitrosopumilaceae</taxon>
        <taxon>Nitrosopumilus</taxon>
    </lineage>
</organism>
<keyword evidence="2" id="KW-1185">Reference proteome</keyword>
<protein>
    <submittedName>
        <fullName evidence="1">Uncharacterized protein</fullName>
    </submittedName>
</protein>
<reference evidence="1 2" key="2">
    <citation type="journal article" date="2016" name="ISME J.">
        <title>Physiological and genomic characterization of two novel marine thaumarchaeal strains indicates niche differentiation.</title>
        <authorList>
            <person name="Bayer B."/>
            <person name="Vojvoda J."/>
            <person name="Offre P."/>
            <person name="Alves R.J."/>
            <person name="Elisabeth N.H."/>
            <person name="Garcia J.A."/>
            <person name="Volland J.M."/>
            <person name="Srivastava A."/>
            <person name="Schleper C."/>
            <person name="Herndl G.J."/>
        </authorList>
    </citation>
    <scope>NUCLEOTIDE SEQUENCE [LARGE SCALE GENOMIC DNA]</scope>
    <source>
        <strain evidence="1 2">D3C</strain>
    </source>
</reference>
<name>A0A0C5C084_9ARCH</name>
<accession>A0A0C5C084</accession>
<dbReference type="GeneID" id="41600626"/>
<dbReference type="HOGENOM" id="CLU_1444716_0_0_2"/>
<reference evidence="2" key="1">
    <citation type="submission" date="2015-02" db="EMBL/GenBank/DDBJ databases">
        <title>Characterization of two novel Thaumarchaeota isolated from the Northern Adriatic Sea.</title>
        <authorList>
            <person name="Bayer B."/>
            <person name="Vojvoda J."/>
            <person name="Offre P."/>
            <person name="Srivastava A."/>
            <person name="Elisabeth N."/>
            <person name="Garcia J.A.L."/>
            <person name="Schleper C."/>
            <person name="Herndl G.J."/>
        </authorList>
    </citation>
    <scope>NUCLEOTIDE SEQUENCE [LARGE SCALE GENOMIC DNA]</scope>
    <source>
        <strain evidence="2">D3C</strain>
    </source>
</reference>
<proteinExistence type="predicted"/>
<dbReference type="OrthoDB" id="3206at2157"/>
<dbReference type="Proteomes" id="UP000032027">
    <property type="component" value="Chromosome"/>
</dbReference>
<evidence type="ECO:0000313" key="2">
    <source>
        <dbReference type="Proteomes" id="UP000032027"/>
    </source>
</evidence>
<dbReference type="EMBL" id="CP010868">
    <property type="protein sequence ID" value="AJM92725.1"/>
    <property type="molecule type" value="Genomic_DNA"/>
</dbReference>
<evidence type="ECO:0000313" key="1">
    <source>
        <dbReference type="EMBL" id="AJM92725.1"/>
    </source>
</evidence>
<dbReference type="PATRIC" id="fig|1582439.9.peg.1560"/>